<reference evidence="2 3" key="1">
    <citation type="submission" date="2024-01" db="EMBL/GenBank/DDBJ databases">
        <title>Novel lytic viruses for Xanthomonas sp. and Stenotrophomonas maltophilia.</title>
        <authorList>
            <person name="Petrzik K."/>
            <person name="Brazdova S."/>
            <person name="Sovova L."/>
            <person name="Neoralova M."/>
        </authorList>
    </citation>
    <scope>NUCLEOTIDE SEQUENCE [LARGE SCALE GENOMIC DNA]</scope>
</reference>
<feature type="region of interest" description="Disordered" evidence="1">
    <location>
        <begin position="20"/>
        <end position="44"/>
    </location>
</feature>
<proteinExistence type="predicted"/>
<protein>
    <submittedName>
        <fullName evidence="2">Uncharacterized protein</fullName>
    </submittedName>
</protein>
<evidence type="ECO:0000313" key="2">
    <source>
        <dbReference type="EMBL" id="WWO60326.1"/>
    </source>
</evidence>
<accession>A0ABZ2GUQ6</accession>
<keyword evidence="3" id="KW-1185">Reference proteome</keyword>
<dbReference type="EMBL" id="PP079415">
    <property type="protein sequence ID" value="WWO60326.1"/>
    <property type="molecule type" value="Genomic_DNA"/>
</dbReference>
<name>A0ABZ2GUQ6_9CAUD</name>
<evidence type="ECO:0000313" key="3">
    <source>
        <dbReference type="Proteomes" id="UP001384053"/>
    </source>
</evidence>
<organism evidence="2 3">
    <name type="scientific">Xanthomonas phage SB4</name>
    <dbReference type="NCBI Taxonomy" id="3117473"/>
    <lineage>
        <taxon>Viruses</taxon>
        <taxon>Duplodnaviria</taxon>
        <taxon>Heunggongvirae</taxon>
        <taxon>Uroviricota</taxon>
        <taxon>Caudoviricetes</taxon>
        <taxon>Autographivirales</taxon>
        <taxon>Autonotataviridae</taxon>
        <taxon>Gujervirinae</taxon>
        <taxon>Ceskevirus</taxon>
        <taxon>Ceskevirus SB4</taxon>
    </lineage>
</organism>
<evidence type="ECO:0000256" key="1">
    <source>
        <dbReference type="SAM" id="MobiDB-lite"/>
    </source>
</evidence>
<sequence>MSKVVDSVFAIYDSGTHVPPEPLDSVTHDTIPVTHGGEFVTHKE</sequence>
<dbReference type="Proteomes" id="UP001384053">
    <property type="component" value="Segment"/>
</dbReference>